<keyword evidence="5" id="KW-1185">Reference proteome</keyword>
<reference evidence="4" key="1">
    <citation type="submission" date="2021-04" db="EMBL/GenBank/DDBJ databases">
        <authorList>
            <consortium name="Wellcome Sanger Institute Data Sharing"/>
        </authorList>
    </citation>
    <scope>NUCLEOTIDE SEQUENCE [LARGE SCALE GENOMIC DNA]</scope>
</reference>
<dbReference type="Gene3D" id="2.60.40.10">
    <property type="entry name" value="Immunoglobulins"/>
    <property type="match status" value="2"/>
</dbReference>
<dbReference type="SUPFAM" id="SSF48726">
    <property type="entry name" value="Immunoglobulin"/>
    <property type="match status" value="1"/>
</dbReference>
<dbReference type="InterPro" id="IPR013783">
    <property type="entry name" value="Ig-like_fold"/>
</dbReference>
<evidence type="ECO:0000256" key="2">
    <source>
        <dbReference type="ARBA" id="ARBA00023157"/>
    </source>
</evidence>
<proteinExistence type="predicted"/>
<keyword evidence="2" id="KW-1015">Disulfide bond</keyword>
<dbReference type="InterPro" id="IPR003599">
    <property type="entry name" value="Ig_sub"/>
</dbReference>
<name>A0A665T3B8_ECHNA</name>
<organism evidence="4 5">
    <name type="scientific">Echeneis naucrates</name>
    <name type="common">Live sharksucker</name>
    <dbReference type="NCBI Taxonomy" id="173247"/>
    <lineage>
        <taxon>Eukaryota</taxon>
        <taxon>Metazoa</taxon>
        <taxon>Chordata</taxon>
        <taxon>Craniata</taxon>
        <taxon>Vertebrata</taxon>
        <taxon>Euteleostomi</taxon>
        <taxon>Actinopterygii</taxon>
        <taxon>Neopterygii</taxon>
        <taxon>Teleostei</taxon>
        <taxon>Neoteleostei</taxon>
        <taxon>Acanthomorphata</taxon>
        <taxon>Carangaria</taxon>
        <taxon>Carangiformes</taxon>
        <taxon>Echeneidae</taxon>
        <taxon>Echeneis</taxon>
    </lineage>
</organism>
<accession>A0A665T3B8</accession>
<protein>
    <recommendedName>
        <fullName evidence="3">Ig-like domain-containing protein</fullName>
    </recommendedName>
</protein>
<dbReference type="SMART" id="SM00409">
    <property type="entry name" value="IG"/>
    <property type="match status" value="1"/>
</dbReference>
<dbReference type="InParanoid" id="A0A665T3B8"/>
<dbReference type="GO" id="GO:0009897">
    <property type="term" value="C:external side of plasma membrane"/>
    <property type="evidence" value="ECO:0007669"/>
    <property type="project" value="TreeGrafter"/>
</dbReference>
<dbReference type="Pfam" id="PF13895">
    <property type="entry name" value="Ig_2"/>
    <property type="match status" value="1"/>
</dbReference>
<dbReference type="InterPro" id="IPR007110">
    <property type="entry name" value="Ig-like_dom"/>
</dbReference>
<dbReference type="Ensembl" id="ENSENLT00000004852.1">
    <property type="protein sequence ID" value="ENSENLP00000004600.1"/>
    <property type="gene ID" value="ENSENLG00000002316.1"/>
</dbReference>
<dbReference type="InterPro" id="IPR050488">
    <property type="entry name" value="Ig_Fc_receptor"/>
</dbReference>
<evidence type="ECO:0000259" key="3">
    <source>
        <dbReference type="PROSITE" id="PS50835"/>
    </source>
</evidence>
<dbReference type="InterPro" id="IPR036179">
    <property type="entry name" value="Ig-like_dom_sf"/>
</dbReference>
<keyword evidence="1" id="KW-0732">Signal</keyword>
<feature type="domain" description="Ig-like" evidence="3">
    <location>
        <begin position="107"/>
        <end position="194"/>
    </location>
</feature>
<reference evidence="4" key="3">
    <citation type="submission" date="2025-09" db="UniProtKB">
        <authorList>
            <consortium name="Ensembl"/>
        </authorList>
    </citation>
    <scope>IDENTIFICATION</scope>
</reference>
<evidence type="ECO:0000313" key="5">
    <source>
        <dbReference type="Proteomes" id="UP000472264"/>
    </source>
</evidence>
<dbReference type="OMA" id="GLYKCEH"/>
<dbReference type="PANTHER" id="PTHR11481:SF64">
    <property type="entry name" value="FC RECEPTOR-LIKE PROTEIN 4"/>
    <property type="match status" value="1"/>
</dbReference>
<dbReference type="Proteomes" id="UP000472264">
    <property type="component" value="Chromosome 18"/>
</dbReference>
<dbReference type="PANTHER" id="PTHR11481">
    <property type="entry name" value="IMMUNOGLOBULIN FC RECEPTOR"/>
    <property type="match status" value="1"/>
</dbReference>
<dbReference type="GO" id="GO:0004888">
    <property type="term" value="F:transmembrane signaling receptor activity"/>
    <property type="evidence" value="ECO:0007669"/>
    <property type="project" value="TreeGrafter"/>
</dbReference>
<sequence length="242" mass="27502">PLNCLLSASVTSCDSFFYSLAEPSTATLNIHPNKLQFFKYETIILTCHVPEDSTGWRVMRNTSIRVLQPCSEIWKSQHLSCSTEDTFPSDTGAYWCQSDRGEPFCFPDKGVILQSPSLPVMEGDPVTFLCLYKEKDQDTPTSNFQTSYFRNGAFIGRHSKGNMTLPSVSMSDEGLYKCEHPTKGQSAESKLTVSRRGLCHLNNYQSMITKGPVFYIRFSLSTQLFYTQKSKIWNKKDFNDKE</sequence>
<reference evidence="4" key="2">
    <citation type="submission" date="2025-08" db="UniProtKB">
        <authorList>
            <consortium name="Ensembl"/>
        </authorList>
    </citation>
    <scope>IDENTIFICATION</scope>
</reference>
<dbReference type="GO" id="GO:0006955">
    <property type="term" value="P:immune response"/>
    <property type="evidence" value="ECO:0007669"/>
    <property type="project" value="TreeGrafter"/>
</dbReference>
<evidence type="ECO:0000256" key="1">
    <source>
        <dbReference type="ARBA" id="ARBA00022729"/>
    </source>
</evidence>
<evidence type="ECO:0000313" key="4">
    <source>
        <dbReference type="Ensembl" id="ENSENLP00000004600.1"/>
    </source>
</evidence>
<dbReference type="PROSITE" id="PS50835">
    <property type="entry name" value="IG_LIKE"/>
    <property type="match status" value="1"/>
</dbReference>
<dbReference type="GO" id="GO:0007166">
    <property type="term" value="P:cell surface receptor signaling pathway"/>
    <property type="evidence" value="ECO:0007669"/>
    <property type="project" value="TreeGrafter"/>
</dbReference>
<dbReference type="AlphaFoldDB" id="A0A665T3B8"/>